<dbReference type="RefSeq" id="WP_116302386.1">
    <property type="nucleotide sequence ID" value="NZ_NFZV01000010.1"/>
</dbReference>
<reference evidence="6" key="1">
    <citation type="submission" date="2017-05" db="EMBL/GenBank/DDBJ databases">
        <authorList>
            <person name="Sharma S."/>
            <person name="Sidhu C."/>
            <person name="Pinnaka A.K."/>
        </authorList>
    </citation>
    <scope>NUCLEOTIDE SEQUENCE [LARGE SCALE GENOMIC DNA]</scope>
    <source>
        <strain evidence="6">AK93</strain>
    </source>
</reference>
<feature type="domain" description="Ketoreductase" evidence="4">
    <location>
        <begin position="10"/>
        <end position="193"/>
    </location>
</feature>
<dbReference type="CDD" id="cd05360">
    <property type="entry name" value="SDR_c3"/>
    <property type="match status" value="1"/>
</dbReference>
<evidence type="ECO:0000313" key="6">
    <source>
        <dbReference type="Proteomes" id="UP000256763"/>
    </source>
</evidence>
<evidence type="ECO:0000313" key="5">
    <source>
        <dbReference type="EMBL" id="RFA38657.1"/>
    </source>
</evidence>
<dbReference type="PANTHER" id="PTHR44196:SF1">
    <property type="entry name" value="DEHYDROGENASE_REDUCTASE SDR FAMILY MEMBER 7B"/>
    <property type="match status" value="1"/>
</dbReference>
<evidence type="ECO:0000256" key="1">
    <source>
        <dbReference type="ARBA" id="ARBA00006484"/>
    </source>
</evidence>
<comment type="caution">
    <text evidence="5">The sequence shown here is derived from an EMBL/GenBank/DDBJ whole genome shotgun (WGS) entry which is preliminary data.</text>
</comment>
<dbReference type="PANTHER" id="PTHR44196">
    <property type="entry name" value="DEHYDROGENASE/REDUCTASE SDR FAMILY MEMBER 7B"/>
    <property type="match status" value="1"/>
</dbReference>
<evidence type="ECO:0000259" key="4">
    <source>
        <dbReference type="SMART" id="SM00822"/>
    </source>
</evidence>
<dbReference type="GO" id="GO:0016020">
    <property type="term" value="C:membrane"/>
    <property type="evidence" value="ECO:0007669"/>
    <property type="project" value="TreeGrafter"/>
</dbReference>
<keyword evidence="6" id="KW-1185">Reference proteome</keyword>
<dbReference type="GO" id="GO:0016491">
    <property type="term" value="F:oxidoreductase activity"/>
    <property type="evidence" value="ECO:0007669"/>
    <property type="project" value="UniProtKB-KW"/>
</dbReference>
<protein>
    <submittedName>
        <fullName evidence="5">Short-chain dehydrogenase</fullName>
    </submittedName>
</protein>
<evidence type="ECO:0000256" key="2">
    <source>
        <dbReference type="ARBA" id="ARBA00023002"/>
    </source>
</evidence>
<dbReference type="PROSITE" id="PS00061">
    <property type="entry name" value="ADH_SHORT"/>
    <property type="match status" value="1"/>
</dbReference>
<dbReference type="PRINTS" id="PR00080">
    <property type="entry name" value="SDRFAMILY"/>
</dbReference>
<dbReference type="PRINTS" id="PR00081">
    <property type="entry name" value="GDHRDH"/>
</dbReference>
<dbReference type="SUPFAM" id="SSF51735">
    <property type="entry name" value="NAD(P)-binding Rossmann-fold domains"/>
    <property type="match status" value="1"/>
</dbReference>
<name>A0A3E0X000_9GAMM</name>
<sequence length="336" mass="37021">MIKRSRKSRQVVVITGASAGIGRATAFEFARQGYAVGLIARGEKRLHSACSAIERQGGRALVLQADVTDPAALEQAAARAERELGPIDVWVNSAMATVFGRFDDITPDEYRQVTETTYLGTVNGTRSALVRMRRRDSGTIIQVGSALAYRAIPLQAAYCGAKHAIRGFTDSLRSELIYEGSRIRLSMVQLGAFNTPQFEWGRNRMNYRPQPVPPIYQPEVAAQAIAWTARHPRREVSVGATSVLAILGQKLAPRIMDWYMAKGAWEGQLTEQRALAGRPDNLFSAPKGDYGSHGRFDSEARNSSIQFLLSRNRAWLGSAVTAALAAGVIRYRHHHR</sequence>
<comment type="similarity">
    <text evidence="1 3">Belongs to the short-chain dehydrogenases/reductases (SDR) family.</text>
</comment>
<dbReference type="InterPro" id="IPR036291">
    <property type="entry name" value="NAD(P)-bd_dom_sf"/>
</dbReference>
<organism evidence="5 6">
    <name type="scientific">Alkalilimnicola ehrlichii</name>
    <dbReference type="NCBI Taxonomy" id="351052"/>
    <lineage>
        <taxon>Bacteria</taxon>
        <taxon>Pseudomonadati</taxon>
        <taxon>Pseudomonadota</taxon>
        <taxon>Gammaproteobacteria</taxon>
        <taxon>Chromatiales</taxon>
        <taxon>Ectothiorhodospiraceae</taxon>
        <taxon>Alkalilimnicola</taxon>
    </lineage>
</organism>
<dbReference type="Proteomes" id="UP000256763">
    <property type="component" value="Unassembled WGS sequence"/>
</dbReference>
<dbReference type="OrthoDB" id="335726at2"/>
<keyword evidence="2" id="KW-0560">Oxidoreductase</keyword>
<dbReference type="Pfam" id="PF00106">
    <property type="entry name" value="adh_short"/>
    <property type="match status" value="1"/>
</dbReference>
<dbReference type="Gene3D" id="3.40.50.720">
    <property type="entry name" value="NAD(P)-binding Rossmann-like Domain"/>
    <property type="match status" value="1"/>
</dbReference>
<dbReference type="SMART" id="SM00822">
    <property type="entry name" value="PKS_KR"/>
    <property type="match status" value="1"/>
</dbReference>
<accession>A0A3E0X000</accession>
<dbReference type="NCBIfam" id="NF005495">
    <property type="entry name" value="PRK07109.1"/>
    <property type="match status" value="1"/>
</dbReference>
<dbReference type="InterPro" id="IPR002347">
    <property type="entry name" value="SDR_fam"/>
</dbReference>
<evidence type="ECO:0000256" key="3">
    <source>
        <dbReference type="RuleBase" id="RU000363"/>
    </source>
</evidence>
<gene>
    <name evidence="5" type="ORF">CAL65_04830</name>
</gene>
<dbReference type="InterPro" id="IPR057326">
    <property type="entry name" value="KR_dom"/>
</dbReference>
<dbReference type="AlphaFoldDB" id="A0A3E0X000"/>
<dbReference type="InterPro" id="IPR020904">
    <property type="entry name" value="Sc_DH/Rdtase_CS"/>
</dbReference>
<proteinExistence type="inferred from homology"/>
<dbReference type="EMBL" id="NFZW01000003">
    <property type="protein sequence ID" value="RFA38657.1"/>
    <property type="molecule type" value="Genomic_DNA"/>
</dbReference>